<gene>
    <name evidence="1" type="ORF">EVX74_013140</name>
</gene>
<proteinExistence type="predicted"/>
<dbReference type="AlphaFoldDB" id="A0A4Q4E0D0"/>
<dbReference type="RefSeq" id="WP_004782138.1">
    <property type="nucleotide sequence ID" value="NZ_CAYTBE010000025.1"/>
</dbReference>
<evidence type="ECO:0000313" key="1">
    <source>
        <dbReference type="EMBL" id="QXR07003.1"/>
    </source>
</evidence>
<evidence type="ECO:0000313" key="2">
    <source>
        <dbReference type="Proteomes" id="UP000293391"/>
    </source>
</evidence>
<dbReference type="Proteomes" id="UP000293391">
    <property type="component" value="Chromosome"/>
</dbReference>
<protein>
    <submittedName>
        <fullName evidence="1">Lipopolysaccharide biosynthesis protein</fullName>
    </submittedName>
</protein>
<sequence length="300" mass="35249">MCGLIFNHFVRNLTKYTYKLLKPSTYKHNRRYWPFYRVVRNASGQIDQVFFRNTLIADHTLNLKNKHSKCMLIATGPSIKKIPDKFFKYEKLDYIGVNGAIALNEVTFQHYVIIDHDFVQNRFDLVERVLDTACNFFTTARCLDYILRKVKIEQIRCQFKIIEITSNCKNELFMGNTIHVDEKVKSNYFYNGFGFSTHMYDTVFDYYTVAYTALQIMSGLNYQHIYIAGVDMNNFDLPRFYETLDAKQPTLLNQHTQSIIAAFETAAYFFESQKVSVYNLSPHSLIKSFNKLTLEQDTIL</sequence>
<dbReference type="EMBL" id="CP078045">
    <property type="protein sequence ID" value="QXR07003.1"/>
    <property type="molecule type" value="Genomic_DNA"/>
</dbReference>
<reference evidence="1" key="3">
    <citation type="submission" date="2021-06" db="EMBL/GenBank/DDBJ databases">
        <authorList>
            <person name="Diorio-Toth L."/>
        </authorList>
    </citation>
    <scope>NUCLEOTIDE SEQUENCE</scope>
    <source>
        <strain evidence="1">AL_065</strain>
    </source>
</reference>
<dbReference type="Gene3D" id="3.90.1480.10">
    <property type="entry name" value="Alpha-2,3-sialyltransferase"/>
    <property type="match status" value="1"/>
</dbReference>
<name>A0A4Q4E0D0_ACILW</name>
<accession>A0A4Q4E0D0</accession>
<organism evidence="1 2">
    <name type="scientific">Acinetobacter lwoffii</name>
    <dbReference type="NCBI Taxonomy" id="28090"/>
    <lineage>
        <taxon>Bacteria</taxon>
        <taxon>Pseudomonadati</taxon>
        <taxon>Pseudomonadota</taxon>
        <taxon>Gammaproteobacteria</taxon>
        <taxon>Moraxellales</taxon>
        <taxon>Moraxellaceae</taxon>
        <taxon>Acinetobacter</taxon>
    </lineage>
</organism>
<reference evidence="1" key="2">
    <citation type="journal article" date="2019" name="Nat. Commun.">
        <title>Spatiotemporal dynamics of multidrug resistant bacteria on intensive care unit surfaces.</title>
        <authorList>
            <person name="D'Souza A.W."/>
            <person name="Potter R.F."/>
            <person name="Wallace M."/>
            <person name="Shupe A."/>
            <person name="Patel S."/>
            <person name="Sun X."/>
            <person name="Gul D."/>
            <person name="Kwon J.H."/>
            <person name="Andleeb S."/>
            <person name="Burnham C.D."/>
            <person name="Dantas G."/>
        </authorList>
    </citation>
    <scope>NUCLEOTIDE SEQUENCE</scope>
    <source>
        <strain evidence="1">AL_065</strain>
    </source>
</reference>
<reference evidence="1" key="1">
    <citation type="submission" date="2018-10" db="EMBL/GenBank/DDBJ databases">
        <authorList>
            <person name="D'Souza A.W."/>
            <person name="Potter R.F."/>
            <person name="Wallace M."/>
            <person name="Shupe A."/>
            <person name="Patel S."/>
            <person name="Sun S."/>
            <person name="Gul D."/>
            <person name="Kwon J.H."/>
            <person name="Andleeb S."/>
            <person name="Burnham C.-A.D."/>
            <person name="Dantas G."/>
        </authorList>
    </citation>
    <scope>NUCLEOTIDE SEQUENCE</scope>
    <source>
        <strain evidence="1">AL_065</strain>
    </source>
</reference>